<evidence type="ECO:0000313" key="3">
    <source>
        <dbReference type="Proteomes" id="UP001334501"/>
    </source>
</evidence>
<dbReference type="GO" id="GO:0033958">
    <property type="term" value="F:DNA-deoxyinosine glycosylase activity"/>
    <property type="evidence" value="ECO:0007669"/>
    <property type="project" value="UniProtKB-EC"/>
</dbReference>
<protein>
    <submittedName>
        <fullName evidence="2">DNA-deoxyinosine glycosylase</fullName>
        <ecNumber evidence="2">3.2.2.15</ecNumber>
    </submittedName>
</protein>
<reference evidence="2 3" key="1">
    <citation type="journal article" date="2017" name="Curr. Microbiol.">
        <title>Lysobacter zhanggongensis sp. nov. Isolated from a Pit Mud.</title>
        <authorList>
            <person name="Zhang X.F."/>
            <person name="Wang H.H."/>
            <person name="Sun X.Y."/>
            <person name="Pan C.M."/>
        </authorList>
    </citation>
    <scope>NUCLEOTIDE SEQUENCE [LARGE SCALE GENOMIC DNA]</scope>
    <source>
        <strain evidence="2 3">ZGLJ7-1</strain>
    </source>
</reference>
<dbReference type="EMBL" id="JAXGFO010000074">
    <property type="protein sequence ID" value="MEG3158403.1"/>
    <property type="molecule type" value="Genomic_DNA"/>
</dbReference>
<dbReference type="InterPro" id="IPR005122">
    <property type="entry name" value="Uracil-DNA_glycosylase-like"/>
</dbReference>
<dbReference type="SUPFAM" id="SSF52141">
    <property type="entry name" value="Uracil-DNA glycosylase-like"/>
    <property type="match status" value="1"/>
</dbReference>
<keyword evidence="2" id="KW-0326">Glycosidase</keyword>
<evidence type="ECO:0000313" key="2">
    <source>
        <dbReference type="EMBL" id="MEG3158403.1"/>
    </source>
</evidence>
<dbReference type="RefSeq" id="WP_412700316.1">
    <property type="nucleotide sequence ID" value="NZ_JAXGFO010000074.1"/>
</dbReference>
<dbReference type="EC" id="3.2.2.15" evidence="2"/>
<dbReference type="Pfam" id="PF03167">
    <property type="entry name" value="UDG"/>
    <property type="match status" value="1"/>
</dbReference>
<dbReference type="InterPro" id="IPR036895">
    <property type="entry name" value="Uracil-DNA_glycosylase-like_sf"/>
</dbReference>
<dbReference type="InterPro" id="IPR026353">
    <property type="entry name" value="Hypoxan-DNA_Glyclase"/>
</dbReference>
<dbReference type="Proteomes" id="UP001334501">
    <property type="component" value="Unassembled WGS sequence"/>
</dbReference>
<dbReference type="CDD" id="cd10032">
    <property type="entry name" value="UDG-F6_HDG"/>
    <property type="match status" value="1"/>
</dbReference>
<sequence>MTHPDDESRDSSADVLQTGRAVVPEGPSQGPVVCSFPPIVGPGARVLILGSMPGVRSLQAGRYYAHPQNRFWPFMATLLGMTPDLPYAARCRRLVEAGIAVWDVLASCEREGSLDSAIRDDTAKPNDFDGFLAERPGIHTLLFNGAKAEAGFRRFVMPAVPVADLTLRRLPSTSPANASQRTDAKLAAWRAALVEAGVIG</sequence>
<dbReference type="Gene3D" id="3.40.470.10">
    <property type="entry name" value="Uracil-DNA glycosylase-like domain"/>
    <property type="match status" value="1"/>
</dbReference>
<organism evidence="2 3">
    <name type="scientific">Lysobacter zhanggongensis</name>
    <dbReference type="NCBI Taxonomy" id="1774951"/>
    <lineage>
        <taxon>Bacteria</taxon>
        <taxon>Pseudomonadati</taxon>
        <taxon>Pseudomonadota</taxon>
        <taxon>Gammaproteobacteria</taxon>
        <taxon>Lysobacterales</taxon>
        <taxon>Lysobacteraceae</taxon>
        <taxon>Lysobacter</taxon>
    </lineage>
</organism>
<dbReference type="SMART" id="SM00987">
    <property type="entry name" value="UreE_C"/>
    <property type="match status" value="1"/>
</dbReference>
<proteinExistence type="predicted"/>
<accession>A0ABU7YTK1</accession>
<keyword evidence="3" id="KW-1185">Reference proteome</keyword>
<gene>
    <name evidence="2" type="ORF">SNE33_11020</name>
</gene>
<comment type="caution">
    <text evidence="2">The sequence shown here is derived from an EMBL/GenBank/DDBJ whole genome shotgun (WGS) entry which is preliminary data.</text>
</comment>
<name>A0ABU7YTK1_9GAMM</name>
<feature type="domain" description="Uracil-DNA glycosylase-like" evidence="1">
    <location>
        <begin position="37"/>
        <end position="193"/>
    </location>
</feature>
<dbReference type="SMART" id="SM00986">
    <property type="entry name" value="UDG"/>
    <property type="match status" value="1"/>
</dbReference>
<dbReference type="NCBIfam" id="TIGR04274">
    <property type="entry name" value="hypoxanDNAglyco"/>
    <property type="match status" value="1"/>
</dbReference>
<keyword evidence="2" id="KW-0378">Hydrolase</keyword>
<evidence type="ECO:0000259" key="1">
    <source>
        <dbReference type="SMART" id="SM00986"/>
    </source>
</evidence>